<dbReference type="Proteomes" id="UP000008932">
    <property type="component" value="Chromosome"/>
</dbReference>
<protein>
    <submittedName>
        <fullName evidence="1">Uncharacterized protein</fullName>
    </submittedName>
</protein>
<gene>
    <name evidence="1" type="ordered locus">PSTAB_1401</name>
</gene>
<reference key="2">
    <citation type="submission" date="2011-06" db="EMBL/GenBank/DDBJ databases">
        <title>Complete Genome Sequence of Pseudomonas stutzeri Strain CGMCC 1.1803.</title>
        <authorList>
            <person name="Yan Y."/>
            <person name="Chen M."/>
            <person name="Lu W."/>
            <person name="Zhang W."/>
            <person name="Ping S."/>
            <person name="Lin M."/>
        </authorList>
    </citation>
    <scope>NUCLEOTIDE SEQUENCE</scope>
    <source>
        <strain>ATCC 17588</strain>
    </source>
</reference>
<dbReference type="AlphaFoldDB" id="F8H4F8"/>
<name>F8H4F8_STUS2</name>
<organism evidence="1 2">
    <name type="scientific">Stutzerimonas stutzeri (strain ATCC 17588 / DSM 5190 / CCUG 11256 / JCM 5965 / LMG 11199 / NBRC 14165 / NCIMB 11358 / Stanier 221)</name>
    <name type="common">Pseudomonas stutzeri</name>
    <dbReference type="NCBI Taxonomy" id="96563"/>
    <lineage>
        <taxon>Bacteria</taxon>
        <taxon>Pseudomonadati</taxon>
        <taxon>Pseudomonadota</taxon>
        <taxon>Gammaproteobacteria</taxon>
        <taxon>Pseudomonadales</taxon>
        <taxon>Pseudomonadaceae</taxon>
        <taxon>Stutzerimonas</taxon>
    </lineage>
</organism>
<reference evidence="2" key="3">
    <citation type="submission" date="2011-06" db="EMBL/GenBank/DDBJ databases">
        <title>Complete genome sequence of Pseudomonas stutzeri strain CGMCC 1.1803.</title>
        <authorList>
            <person name="Yan Y."/>
            <person name="Chen M."/>
            <person name="Lu W."/>
            <person name="Zhang W."/>
            <person name="Ping S."/>
            <person name="Lin M."/>
        </authorList>
    </citation>
    <scope>NUCLEOTIDE SEQUENCE [LARGE SCALE GENOMIC DNA]</scope>
    <source>
        <strain evidence="2">ATCC 17588 / DSM 5190 / CCUG 11256 / JCM 5965 / LMG 11199 / NCIMB 11358 / Stanier 221</strain>
    </source>
</reference>
<dbReference type="EMBL" id="CP002881">
    <property type="protein sequence ID" value="AEJ04682.1"/>
    <property type="molecule type" value="Genomic_DNA"/>
</dbReference>
<evidence type="ECO:0000313" key="1">
    <source>
        <dbReference type="EMBL" id="AEJ04682.1"/>
    </source>
</evidence>
<sequence>MHDLTPGLHSCLYVLSRTVFLSAGSLVRMAGLDGAAEGERRSVPTDGAATAGRSAAFRLVHDFT</sequence>
<accession>F8H4F8</accession>
<evidence type="ECO:0000313" key="2">
    <source>
        <dbReference type="Proteomes" id="UP000008932"/>
    </source>
</evidence>
<dbReference type="HOGENOM" id="CLU_2864608_0_0_6"/>
<reference evidence="1 2" key="1">
    <citation type="journal article" date="2011" name="J. Bacteriol.">
        <title>Complete Genome Sequence of the Type Strain Pseudomonas stutzeri CGMCC 1.1803.</title>
        <authorList>
            <person name="Chen M."/>
            <person name="Yan Y."/>
            <person name="Zhang W."/>
            <person name="Lu W."/>
            <person name="Wang J."/>
            <person name="Ping S."/>
            <person name="Lin M."/>
        </authorList>
    </citation>
    <scope>NUCLEOTIDE SEQUENCE [LARGE SCALE GENOMIC DNA]</scope>
    <source>
        <strain evidence="2">ATCC 17588 / DSM 5190 / CCUG 11256 / JCM 5965 / LMG 11199 / NCIMB 11358 / Stanier 221</strain>
    </source>
</reference>
<dbReference type="KEGG" id="psz:PSTAB_1401"/>
<proteinExistence type="predicted"/>